<name>A0A9D1S7P1_9FIRM</name>
<dbReference type="GO" id="GO:0140359">
    <property type="term" value="F:ABC-type transporter activity"/>
    <property type="evidence" value="ECO:0007669"/>
    <property type="project" value="InterPro"/>
</dbReference>
<feature type="transmembrane region" description="Helical" evidence="1">
    <location>
        <begin position="163"/>
        <end position="189"/>
    </location>
</feature>
<evidence type="ECO:0000313" key="3">
    <source>
        <dbReference type="Proteomes" id="UP000824118"/>
    </source>
</evidence>
<comment type="caution">
    <text evidence="2">The sequence shown here is derived from an EMBL/GenBank/DDBJ whole genome shotgun (WGS) entry which is preliminary data.</text>
</comment>
<feature type="transmembrane region" description="Helical" evidence="1">
    <location>
        <begin position="12"/>
        <end position="32"/>
    </location>
</feature>
<reference evidence="2" key="2">
    <citation type="journal article" date="2021" name="PeerJ">
        <title>Extensive microbial diversity within the chicken gut microbiome revealed by metagenomics and culture.</title>
        <authorList>
            <person name="Gilroy R."/>
            <person name="Ravi A."/>
            <person name="Getino M."/>
            <person name="Pursley I."/>
            <person name="Horton D.L."/>
            <person name="Alikhan N.F."/>
            <person name="Baker D."/>
            <person name="Gharbi K."/>
            <person name="Hall N."/>
            <person name="Watson M."/>
            <person name="Adriaenssens E.M."/>
            <person name="Foster-Nyarko E."/>
            <person name="Jarju S."/>
            <person name="Secka A."/>
            <person name="Antonio M."/>
            <person name="Oren A."/>
            <person name="Chaudhuri R.R."/>
            <person name="La Ragione R."/>
            <person name="Hildebrand F."/>
            <person name="Pallen M.J."/>
        </authorList>
    </citation>
    <scope>NUCLEOTIDE SEQUENCE</scope>
    <source>
        <strain evidence="2">ChiGjej1B1-1684</strain>
    </source>
</reference>
<evidence type="ECO:0000313" key="2">
    <source>
        <dbReference type="EMBL" id="HIU49493.1"/>
    </source>
</evidence>
<feature type="transmembrane region" description="Helical" evidence="1">
    <location>
        <begin position="625"/>
        <end position="650"/>
    </location>
</feature>
<keyword evidence="1" id="KW-0472">Membrane</keyword>
<reference evidence="2" key="1">
    <citation type="submission" date="2020-10" db="EMBL/GenBank/DDBJ databases">
        <authorList>
            <person name="Gilroy R."/>
        </authorList>
    </citation>
    <scope>NUCLEOTIDE SEQUENCE</scope>
    <source>
        <strain evidence="2">ChiGjej1B1-1684</strain>
    </source>
</reference>
<dbReference type="GO" id="GO:0016020">
    <property type="term" value="C:membrane"/>
    <property type="evidence" value="ECO:0007669"/>
    <property type="project" value="UniProtKB-SubCell"/>
</dbReference>
<gene>
    <name evidence="2" type="ORF">IAD22_00550</name>
</gene>
<dbReference type="PANTHER" id="PTHR37305">
    <property type="entry name" value="INTEGRAL MEMBRANE PROTEIN-RELATED"/>
    <property type="match status" value="1"/>
</dbReference>
<feature type="transmembrane region" description="Helical" evidence="1">
    <location>
        <begin position="357"/>
        <end position="381"/>
    </location>
</feature>
<feature type="transmembrane region" description="Helical" evidence="1">
    <location>
        <begin position="582"/>
        <end position="605"/>
    </location>
</feature>
<organism evidence="2 3">
    <name type="scientific">Candidatus Limousia pullorum</name>
    <dbReference type="NCBI Taxonomy" id="2840860"/>
    <lineage>
        <taxon>Bacteria</taxon>
        <taxon>Bacillati</taxon>
        <taxon>Bacillota</taxon>
        <taxon>Clostridia</taxon>
        <taxon>Eubacteriales</taxon>
        <taxon>Oscillospiraceae</taxon>
        <taxon>Oscillospiraceae incertae sedis</taxon>
        <taxon>Candidatus Limousia</taxon>
    </lineage>
</organism>
<keyword evidence="1" id="KW-0812">Transmembrane</keyword>
<feature type="transmembrane region" description="Helical" evidence="1">
    <location>
        <begin position="701"/>
        <end position="725"/>
    </location>
</feature>
<feature type="transmembrane region" description="Helical" evidence="1">
    <location>
        <begin position="408"/>
        <end position="435"/>
    </location>
</feature>
<dbReference type="PANTHER" id="PTHR37305:SF1">
    <property type="entry name" value="MEMBRANE PROTEIN"/>
    <property type="match status" value="1"/>
</dbReference>
<feature type="transmembrane region" description="Helical" evidence="1">
    <location>
        <begin position="210"/>
        <end position="236"/>
    </location>
</feature>
<keyword evidence="1" id="KW-1133">Transmembrane helix</keyword>
<proteinExistence type="predicted"/>
<protein>
    <submittedName>
        <fullName evidence="2">ABC transporter permease</fullName>
    </submittedName>
</protein>
<feature type="transmembrane region" description="Helical" evidence="1">
    <location>
        <begin position="662"/>
        <end position="681"/>
    </location>
</feature>
<feature type="transmembrane region" description="Helical" evidence="1">
    <location>
        <begin position="298"/>
        <end position="318"/>
    </location>
</feature>
<evidence type="ECO:0000256" key="1">
    <source>
        <dbReference type="SAM" id="Phobius"/>
    </source>
</evidence>
<dbReference type="AlphaFoldDB" id="A0A9D1S7P1"/>
<dbReference type="EMBL" id="DVNG01000007">
    <property type="protein sequence ID" value="HIU49493.1"/>
    <property type="molecule type" value="Genomic_DNA"/>
</dbReference>
<feature type="transmembrane region" description="Helical" evidence="1">
    <location>
        <begin position="265"/>
        <end position="291"/>
    </location>
</feature>
<dbReference type="Proteomes" id="UP000824118">
    <property type="component" value="Unassembled WGS sequence"/>
</dbReference>
<accession>A0A9D1S7P1</accession>
<feature type="transmembrane region" description="Helical" evidence="1">
    <location>
        <begin position="533"/>
        <end position="552"/>
    </location>
</feature>
<sequence>MILWELKKILTGKIALLLIMALGINLFIFYYTESLETQENPYFTPQNYRSVFAEMENLNTSERVSFLKNKIDVIQEKINDPENGYDENLYDEKDFLNELYEEALFIQNYEDFLTDSEENALKKTSVSIFGEKGSFAYNNALKMAEDFQSLHGTPVSFDKTHGITAATGLFTGDIITVFILLLIVGELLIKEHQQGIMPVIRTTKKGRKQVILAKIFAVLIMCFILSIIFLSVNLLYSAVVYGLGDLSRPVQSLPGFAASTVKINIWQYFILLWIVKAFAFFIVASIAIVFSVIFANGIAAYGLTGIILAINYVLYFVIPVTSPIAQLHFLNLGNFLSGTSLFCGEVNLNIFSVPMDVLTISLIIMAVLALVLPIISVLIFVKSKKEKGKLKILSHLPSPRRKKYSSGIFCYECFKLFVSNGAIIIFAVFITVQFLSYPKKDTLTAYEQCEISYMETLKGEYTEEKLNYLQSEYEENAALSNDNFTARTKAYSIESKLLPLAYHLQELEAQGENAEFVPYSGYAYLFNPDSKTASASACFLILFIAISVTSLFPMEKATGMNQILTTTLKGKGKTVSTKVKTCLMLSVIMCILAFAPDFIYCLKMYGFENLMSQSQNLMVLSESFISLPIMVYMIILYLIRLLGVIGLTVIILGISSLLKSQIISVLLNLAIFGAPAILSMIDFKSLDNFSMVSILSANKLFFNNLQLILSLVGIIILTALGAVLLKKSQKTC</sequence>